<evidence type="ECO:0000256" key="2">
    <source>
        <dbReference type="SAM" id="SignalP"/>
    </source>
</evidence>
<dbReference type="Proteomes" id="UP000177372">
    <property type="component" value="Unassembled WGS sequence"/>
</dbReference>
<feature type="transmembrane region" description="Helical" evidence="1">
    <location>
        <begin position="139"/>
        <end position="159"/>
    </location>
</feature>
<organism evidence="3 4">
    <name type="scientific">Candidatus Kaiserbacteria bacterium RIFCSPLOWO2_01_FULL_54_13</name>
    <dbReference type="NCBI Taxonomy" id="1798512"/>
    <lineage>
        <taxon>Bacteria</taxon>
        <taxon>Candidatus Kaiseribacteriota</taxon>
    </lineage>
</organism>
<evidence type="ECO:0000313" key="4">
    <source>
        <dbReference type="Proteomes" id="UP000177372"/>
    </source>
</evidence>
<feature type="signal peptide" evidence="2">
    <location>
        <begin position="1"/>
        <end position="20"/>
    </location>
</feature>
<name>A0A1F6F1A8_9BACT</name>
<proteinExistence type="predicted"/>
<protein>
    <recommendedName>
        <fullName evidence="5">Cohesin domain-containing protein</fullName>
    </recommendedName>
</protein>
<gene>
    <name evidence="3" type="ORF">A3A39_02215</name>
</gene>
<dbReference type="STRING" id="1798512.A3A39_02215"/>
<evidence type="ECO:0000256" key="1">
    <source>
        <dbReference type="SAM" id="Phobius"/>
    </source>
</evidence>
<dbReference type="AlphaFoldDB" id="A0A1F6F1A8"/>
<reference evidence="3 4" key="1">
    <citation type="journal article" date="2016" name="Nat. Commun.">
        <title>Thousands of microbial genomes shed light on interconnected biogeochemical processes in an aquifer system.</title>
        <authorList>
            <person name="Anantharaman K."/>
            <person name="Brown C.T."/>
            <person name="Hug L.A."/>
            <person name="Sharon I."/>
            <person name="Castelle C.J."/>
            <person name="Probst A.J."/>
            <person name="Thomas B.C."/>
            <person name="Singh A."/>
            <person name="Wilkins M.J."/>
            <person name="Karaoz U."/>
            <person name="Brodie E.L."/>
            <person name="Williams K.H."/>
            <person name="Hubbard S.S."/>
            <person name="Banfield J.F."/>
        </authorList>
    </citation>
    <scope>NUCLEOTIDE SEQUENCE [LARGE SCALE GENOMIC DNA]</scope>
</reference>
<keyword evidence="1" id="KW-1133">Transmembrane helix</keyword>
<feature type="chain" id="PRO_5009524285" description="Cohesin domain-containing protein" evidence="2">
    <location>
        <begin position="21"/>
        <end position="164"/>
    </location>
</feature>
<dbReference type="EMBL" id="MFLZ01000022">
    <property type="protein sequence ID" value="OGG79618.1"/>
    <property type="molecule type" value="Genomic_DNA"/>
</dbReference>
<evidence type="ECO:0008006" key="5">
    <source>
        <dbReference type="Google" id="ProtNLM"/>
    </source>
</evidence>
<comment type="caution">
    <text evidence="3">The sequence shown here is derived from an EMBL/GenBank/DDBJ whole genome shotgun (WGS) entry which is preliminary data.</text>
</comment>
<keyword evidence="1" id="KW-0472">Membrane</keyword>
<evidence type="ECO:0000313" key="3">
    <source>
        <dbReference type="EMBL" id="OGG79618.1"/>
    </source>
</evidence>
<sequence length="164" mass="17684">MHTFIYFCLLALVVPSIALSHGTGASFEQEVGEFRIDVGYEPAELRAGDKLVLDFDVLGAGGSSVPFDSVWVRLEREDRTLLATGVARPRIGPTTLLLTLPEEPGEAVLSTRFERAGETLAEASFPFVVHAGEGEADSLPAWLLPSLVALLAGFVFGRLSTRRL</sequence>
<keyword evidence="2" id="KW-0732">Signal</keyword>
<accession>A0A1F6F1A8</accession>
<keyword evidence="1" id="KW-0812">Transmembrane</keyword>